<dbReference type="NCBIfam" id="TIGR01909">
    <property type="entry name" value="C_GCAxxG_C_C"/>
    <property type="match status" value="1"/>
</dbReference>
<reference evidence="2" key="2">
    <citation type="journal article" date="2021" name="Sci. Rep.">
        <title>The distribution of antibiotic resistance genes in chicken gut microbiota commensals.</title>
        <authorList>
            <person name="Juricova H."/>
            <person name="Matiasovicova J."/>
            <person name="Kubasova T."/>
            <person name="Cejkova D."/>
            <person name="Rychlik I."/>
        </authorList>
    </citation>
    <scope>NUCLEOTIDE SEQUENCE</scope>
    <source>
        <strain evidence="2">An420c</strain>
    </source>
</reference>
<proteinExistence type="predicted"/>
<dbReference type="Pfam" id="PF09719">
    <property type="entry name" value="C_GCAxxG_C_C"/>
    <property type="match status" value="1"/>
</dbReference>
<organism evidence="2 3">
    <name type="scientific">Mordavella massiliensis</name>
    <dbReference type="NCBI Taxonomy" id="1871024"/>
    <lineage>
        <taxon>Bacteria</taxon>
        <taxon>Bacillati</taxon>
        <taxon>Bacillota</taxon>
        <taxon>Clostridia</taxon>
        <taxon>Eubacteriales</taxon>
        <taxon>Clostridiaceae</taxon>
        <taxon>Mordavella</taxon>
    </lineage>
</organism>
<keyword evidence="1" id="KW-1133">Transmembrane helix</keyword>
<dbReference type="InterPro" id="IPR010181">
    <property type="entry name" value="CGCAxxGCC_motif"/>
</dbReference>
<dbReference type="Proteomes" id="UP000713880">
    <property type="component" value="Unassembled WGS sequence"/>
</dbReference>
<reference evidence="2" key="1">
    <citation type="submission" date="2020-08" db="EMBL/GenBank/DDBJ databases">
        <authorList>
            <person name="Cejkova D."/>
            <person name="Kubasova T."/>
            <person name="Jahodarova E."/>
            <person name="Rychlik I."/>
        </authorList>
    </citation>
    <scope>NUCLEOTIDE SEQUENCE</scope>
    <source>
        <strain evidence="2">An420c</strain>
    </source>
</reference>
<feature type="transmembrane region" description="Helical" evidence="1">
    <location>
        <begin position="53"/>
        <end position="76"/>
    </location>
</feature>
<keyword evidence="1" id="KW-0472">Membrane</keyword>
<keyword evidence="1" id="KW-0812">Transmembrane</keyword>
<comment type="caution">
    <text evidence="2">The sequence shown here is derived from an EMBL/GenBank/DDBJ whole genome shotgun (WGS) entry which is preliminary data.</text>
</comment>
<dbReference type="EMBL" id="JACJLV010000038">
    <property type="protein sequence ID" value="MBM6827505.1"/>
    <property type="molecule type" value="Genomic_DNA"/>
</dbReference>
<dbReference type="RefSeq" id="WP_204909514.1">
    <property type="nucleotide sequence ID" value="NZ_JACJLV010000038.1"/>
</dbReference>
<protein>
    <submittedName>
        <fullName evidence="2">C-GCAxxG-C-C family protein</fullName>
    </submittedName>
</protein>
<evidence type="ECO:0000256" key="1">
    <source>
        <dbReference type="SAM" id="Phobius"/>
    </source>
</evidence>
<accession>A0A938X2P8</accession>
<gene>
    <name evidence="2" type="ORF">H6A13_10435</name>
</gene>
<evidence type="ECO:0000313" key="3">
    <source>
        <dbReference type="Proteomes" id="UP000713880"/>
    </source>
</evidence>
<evidence type="ECO:0000313" key="2">
    <source>
        <dbReference type="EMBL" id="MBM6827505.1"/>
    </source>
</evidence>
<dbReference type="InterPro" id="IPR036280">
    <property type="entry name" value="Multihaem_cyt_sf"/>
</dbReference>
<name>A0A938X2P8_9CLOT</name>
<sequence length="153" mass="16927">MTTNINMEQLQKDAVDIFHQGFACSESVIYAIRKNFELDMSDDAIAMSTGFPWGLGGGGCICGALAGATMCIGYFYGRKVPGDPKNVRCFALCNEIHDFFKENFGAACCRVLTRGMEKDSDERKAQCTKFVAATVKKTAEIILRELEKDQKEI</sequence>
<dbReference type="AlphaFoldDB" id="A0A938X2P8"/>
<keyword evidence="3" id="KW-1185">Reference proteome</keyword>
<dbReference type="SUPFAM" id="SSF48695">
    <property type="entry name" value="Multiheme cytochromes"/>
    <property type="match status" value="1"/>
</dbReference>